<dbReference type="GO" id="GO:0005743">
    <property type="term" value="C:mitochondrial inner membrane"/>
    <property type="evidence" value="ECO:0007669"/>
    <property type="project" value="TreeGrafter"/>
</dbReference>
<dbReference type="Proteomes" id="UP001058974">
    <property type="component" value="Chromosome 5"/>
</dbReference>
<sequence>MQALKQLIRRRSYPRDSILASIPTAQPDNFHHSFPSHHLSRLTPKRFLDWPQFSNKEAIAKERARINDEMKRGYVADLAEIKQHGGKVSVANKVIIPAMMAVKFPDIQVSFPDGKTMKLPIRISDNAVDSEKSSVPKASLVCLSFRGYSEKMIDSWSVPFAKTFSNSKDTHLYKVSFIDSWFLCLPPIKHFLLWTIKKPNQNENNNTLEARMVYSFGDHYYFRKELKLENLLTGYVFLLDNFGRIRWQGFGMATEDEISSLLSCTSLLLDA</sequence>
<keyword evidence="2" id="KW-1185">Reference proteome</keyword>
<evidence type="ECO:0008006" key="3">
    <source>
        <dbReference type="Google" id="ProtNLM"/>
    </source>
</evidence>
<dbReference type="EMBL" id="JAMSHJ010000005">
    <property type="protein sequence ID" value="KAI5412341.1"/>
    <property type="molecule type" value="Genomic_DNA"/>
</dbReference>
<proteinExistence type="predicted"/>
<dbReference type="Pfam" id="PF05176">
    <property type="entry name" value="ATP-synt_10"/>
    <property type="match status" value="1"/>
</dbReference>
<reference evidence="1 2" key="1">
    <citation type="journal article" date="2022" name="Nat. Genet.">
        <title>Improved pea reference genome and pan-genome highlight genomic features and evolutionary characteristics.</title>
        <authorList>
            <person name="Yang T."/>
            <person name="Liu R."/>
            <person name="Luo Y."/>
            <person name="Hu S."/>
            <person name="Wang D."/>
            <person name="Wang C."/>
            <person name="Pandey M.K."/>
            <person name="Ge S."/>
            <person name="Xu Q."/>
            <person name="Li N."/>
            <person name="Li G."/>
            <person name="Huang Y."/>
            <person name="Saxena R.K."/>
            <person name="Ji Y."/>
            <person name="Li M."/>
            <person name="Yan X."/>
            <person name="He Y."/>
            <person name="Liu Y."/>
            <person name="Wang X."/>
            <person name="Xiang C."/>
            <person name="Varshney R.K."/>
            <person name="Ding H."/>
            <person name="Gao S."/>
            <person name="Zong X."/>
        </authorList>
    </citation>
    <scope>NUCLEOTIDE SEQUENCE [LARGE SCALE GENOMIC DNA]</scope>
    <source>
        <strain evidence="1 2">cv. Zhongwan 6</strain>
    </source>
</reference>
<gene>
    <name evidence="1" type="ORF">KIW84_057137</name>
</gene>
<dbReference type="GO" id="GO:0033615">
    <property type="term" value="P:mitochondrial proton-transporting ATP synthase complex assembly"/>
    <property type="evidence" value="ECO:0007669"/>
    <property type="project" value="TreeGrafter"/>
</dbReference>
<accession>A0A9D5AM38</accession>
<dbReference type="AlphaFoldDB" id="A0A9D5AM38"/>
<protein>
    <recommendedName>
        <fullName evidence="3">AT1G08220-like protein</fullName>
    </recommendedName>
</protein>
<dbReference type="OrthoDB" id="17089at2759"/>
<comment type="caution">
    <text evidence="1">The sequence shown here is derived from an EMBL/GenBank/DDBJ whole genome shotgun (WGS) entry which is preliminary data.</text>
</comment>
<dbReference type="PANTHER" id="PTHR28106:SF1">
    <property type="entry name" value="MITOCHONDRIAL ATPASE COMPLEX SUBUNIT ATP10"/>
    <property type="match status" value="1"/>
</dbReference>
<name>A0A9D5AM38_PEA</name>
<dbReference type="Gramene" id="Psat05G0713700-T1">
    <property type="protein sequence ID" value="KAI5412341.1"/>
    <property type="gene ID" value="KIW84_057137"/>
</dbReference>
<dbReference type="InterPro" id="IPR007849">
    <property type="entry name" value="ATP10"/>
</dbReference>
<dbReference type="PANTHER" id="PTHR28106">
    <property type="entry name" value="MITOCHONDRIAL ATPASE COMPLEX SUBUNIT ATP10"/>
    <property type="match status" value="1"/>
</dbReference>
<evidence type="ECO:0000313" key="1">
    <source>
        <dbReference type="EMBL" id="KAI5412341.1"/>
    </source>
</evidence>
<organism evidence="1 2">
    <name type="scientific">Pisum sativum</name>
    <name type="common">Garden pea</name>
    <name type="synonym">Lathyrus oleraceus</name>
    <dbReference type="NCBI Taxonomy" id="3888"/>
    <lineage>
        <taxon>Eukaryota</taxon>
        <taxon>Viridiplantae</taxon>
        <taxon>Streptophyta</taxon>
        <taxon>Embryophyta</taxon>
        <taxon>Tracheophyta</taxon>
        <taxon>Spermatophyta</taxon>
        <taxon>Magnoliopsida</taxon>
        <taxon>eudicotyledons</taxon>
        <taxon>Gunneridae</taxon>
        <taxon>Pentapetalae</taxon>
        <taxon>rosids</taxon>
        <taxon>fabids</taxon>
        <taxon>Fabales</taxon>
        <taxon>Fabaceae</taxon>
        <taxon>Papilionoideae</taxon>
        <taxon>50 kb inversion clade</taxon>
        <taxon>NPAAA clade</taxon>
        <taxon>Hologalegina</taxon>
        <taxon>IRL clade</taxon>
        <taxon>Fabeae</taxon>
        <taxon>Lathyrus</taxon>
    </lineage>
</organism>
<evidence type="ECO:0000313" key="2">
    <source>
        <dbReference type="Proteomes" id="UP001058974"/>
    </source>
</evidence>